<gene>
    <name evidence="1" type="ORF">HCG48_14605</name>
</gene>
<proteinExistence type="predicted"/>
<evidence type="ECO:0000313" key="1">
    <source>
        <dbReference type="EMBL" id="QIZ71665.1"/>
    </source>
</evidence>
<sequence length="391" mass="45632">MAKKPSIHAYSDRTAFERLMVLMATLVRYPGVGECKIKESEKHRNALDAVRAKVLELGSEFQWPPDYPAPATLRKDLETLRDYKILDRRMYRWGYYLGTGAMTLEELQVALHALASQAQYQANPIARRVYQQVSKRLRGLDVEAQGKLFYPVRSHLNRTIVETDPEHLRGSRRDTLFAQLDRLETAILDGQAVELSRSLDLYGRDRYGSTRIWPLQLIYHDIAWYLVYEYVETGQLAVSRLNRFRNYCRFLNQQRPLTIQEQRLEAAHGLLENGWGLYLGELDEQQAELNGTLEPISVKVRFFPPVVNFILEGERRHPHQHIKLGPKDRQGEHQYVDYSLPLPERSLEEFLLWVNRYTDRAKILAPESLAQRHLQSAINLLARYSSTRDRE</sequence>
<dbReference type="KEGG" id="oxy:HCG48_14605"/>
<dbReference type="Proteomes" id="UP000500857">
    <property type="component" value="Chromosome"/>
</dbReference>
<name>A0A6H1TZ29_9CYAN</name>
<organism evidence="1 2">
    <name type="scientific">Oxynema aestuarii AP17</name>
    <dbReference type="NCBI Taxonomy" id="2064643"/>
    <lineage>
        <taxon>Bacteria</taxon>
        <taxon>Bacillati</taxon>
        <taxon>Cyanobacteriota</taxon>
        <taxon>Cyanophyceae</taxon>
        <taxon>Oscillatoriophycideae</taxon>
        <taxon>Oscillatoriales</taxon>
        <taxon>Oscillatoriaceae</taxon>
        <taxon>Oxynema</taxon>
        <taxon>Oxynema aestuarii</taxon>
    </lineage>
</organism>
<accession>A0A6H1TZ29</accession>
<reference evidence="1 2" key="1">
    <citation type="submission" date="2020-04" db="EMBL/GenBank/DDBJ databases">
        <authorList>
            <person name="Basu S."/>
            <person name="Maruthanayagam V."/>
            <person name="Chakraborty S."/>
            <person name="Pramanik A."/>
            <person name="Mukherjee J."/>
            <person name="Brink B."/>
        </authorList>
    </citation>
    <scope>NUCLEOTIDE SEQUENCE [LARGE SCALE GENOMIC DNA]</scope>
    <source>
        <strain evidence="1 2">AP17</strain>
    </source>
</reference>
<keyword evidence="2" id="KW-1185">Reference proteome</keyword>
<dbReference type="EMBL" id="CP051167">
    <property type="protein sequence ID" value="QIZ71665.1"/>
    <property type="molecule type" value="Genomic_DNA"/>
</dbReference>
<evidence type="ECO:0000313" key="2">
    <source>
        <dbReference type="Proteomes" id="UP000500857"/>
    </source>
</evidence>
<dbReference type="AlphaFoldDB" id="A0A6H1TZ29"/>
<protein>
    <submittedName>
        <fullName evidence="1">WYL domain-containing protein</fullName>
    </submittedName>
</protein>
<dbReference type="RefSeq" id="WP_168569817.1">
    <property type="nucleotide sequence ID" value="NZ_CP051167.1"/>
</dbReference>